<dbReference type="Proteomes" id="UP001607303">
    <property type="component" value="Unassembled WGS sequence"/>
</dbReference>
<accession>A0ABD2CC69</accession>
<gene>
    <name evidence="1" type="ORF">V1477_008148</name>
</gene>
<name>A0ABD2CC69_VESMC</name>
<reference evidence="1 2" key="1">
    <citation type="journal article" date="2024" name="Ann. Entomol. Soc. Am.">
        <title>Genomic analyses of the southern and eastern yellowjacket wasps (Hymenoptera: Vespidae) reveal evolutionary signatures of social life.</title>
        <authorList>
            <person name="Catto M.A."/>
            <person name="Caine P.B."/>
            <person name="Orr S.E."/>
            <person name="Hunt B.G."/>
            <person name="Goodisman M.A.D."/>
        </authorList>
    </citation>
    <scope>NUCLEOTIDE SEQUENCE [LARGE SCALE GENOMIC DNA]</scope>
    <source>
        <strain evidence="1">232</strain>
        <tissue evidence="1">Head and thorax</tissue>
    </source>
</reference>
<evidence type="ECO:0000313" key="2">
    <source>
        <dbReference type="Proteomes" id="UP001607303"/>
    </source>
</evidence>
<protein>
    <submittedName>
        <fullName evidence="1">Uncharacterized protein</fullName>
    </submittedName>
</protein>
<dbReference type="EMBL" id="JAYRBN010000056">
    <property type="protein sequence ID" value="KAL2742659.1"/>
    <property type="molecule type" value="Genomic_DNA"/>
</dbReference>
<organism evidence="1 2">
    <name type="scientific">Vespula maculifrons</name>
    <name type="common">Eastern yellow jacket</name>
    <name type="synonym">Wasp</name>
    <dbReference type="NCBI Taxonomy" id="7453"/>
    <lineage>
        <taxon>Eukaryota</taxon>
        <taxon>Metazoa</taxon>
        <taxon>Ecdysozoa</taxon>
        <taxon>Arthropoda</taxon>
        <taxon>Hexapoda</taxon>
        <taxon>Insecta</taxon>
        <taxon>Pterygota</taxon>
        <taxon>Neoptera</taxon>
        <taxon>Endopterygota</taxon>
        <taxon>Hymenoptera</taxon>
        <taxon>Apocrita</taxon>
        <taxon>Aculeata</taxon>
        <taxon>Vespoidea</taxon>
        <taxon>Vespidae</taxon>
        <taxon>Vespinae</taxon>
        <taxon>Vespula</taxon>
    </lineage>
</organism>
<keyword evidence="2" id="KW-1185">Reference proteome</keyword>
<proteinExistence type="predicted"/>
<comment type="caution">
    <text evidence="1">The sequence shown here is derived from an EMBL/GenBank/DDBJ whole genome shotgun (WGS) entry which is preliminary data.</text>
</comment>
<dbReference type="AlphaFoldDB" id="A0ABD2CC69"/>
<sequence>MKINRLLGDARILSNIQDFVIHKTTRKHTNLAEFSRTCLELINLSRSNRILDELSRTGPKFLN</sequence>
<evidence type="ECO:0000313" key="1">
    <source>
        <dbReference type="EMBL" id="KAL2742659.1"/>
    </source>
</evidence>